<evidence type="ECO:0000313" key="2">
    <source>
        <dbReference type="Proteomes" id="UP000034681"/>
    </source>
</evidence>
<dbReference type="Proteomes" id="UP000034681">
    <property type="component" value="Unassembled WGS sequence"/>
</dbReference>
<organism evidence="1 2">
    <name type="scientific">Prochlorothrix hollandica PCC 9006 = CALU 1027</name>
    <dbReference type="NCBI Taxonomy" id="317619"/>
    <lineage>
        <taxon>Bacteria</taxon>
        <taxon>Bacillati</taxon>
        <taxon>Cyanobacteriota</taxon>
        <taxon>Cyanophyceae</taxon>
        <taxon>Prochlorotrichales</taxon>
        <taxon>Prochlorotrichaceae</taxon>
        <taxon>Prochlorothrix</taxon>
    </lineage>
</organism>
<protein>
    <recommendedName>
        <fullName evidence="3">PatU</fullName>
    </recommendedName>
</protein>
<reference evidence="1" key="1">
    <citation type="submission" date="2012-04" db="EMBL/GenBank/DDBJ databases">
        <authorList>
            <person name="Borisov I.G."/>
            <person name="Ivanikova N.V."/>
            <person name="Pinevich A.V."/>
        </authorList>
    </citation>
    <scope>NUCLEOTIDE SEQUENCE [LARGE SCALE GENOMIC DNA]</scope>
    <source>
        <strain evidence="1">CALU 1027</strain>
    </source>
</reference>
<name>A0A0M2PU76_PROHO</name>
<keyword evidence="2" id="KW-1185">Reference proteome</keyword>
<evidence type="ECO:0000313" key="1">
    <source>
        <dbReference type="EMBL" id="KKI98208.1"/>
    </source>
</evidence>
<dbReference type="AlphaFoldDB" id="A0A0M2PU76"/>
<accession>A0A0M2PU76</accession>
<evidence type="ECO:0008006" key="3">
    <source>
        <dbReference type="Google" id="ProtNLM"/>
    </source>
</evidence>
<dbReference type="EMBL" id="AJTX02000010">
    <property type="protein sequence ID" value="KKI98208.1"/>
    <property type="molecule type" value="Genomic_DNA"/>
</dbReference>
<sequence>MKFLHWLFQTSCGDVETGAWTDRDPSALGQESELSSMDDYNPLDTTFFLALLNGDNLMNLQNQGSIHDRATVHQADLTQHLDSQDPLNFLESDGLFADLPRSPGLQFLDLGERSVVEDRFYALLKRRMRAQVEAHPPLFPWESELLEYEDATPAWLPQLQRLQLPVALPQPVLAQLFQRCQDLVQTVHQTGVQLVRSVQPLVPTVTGLQSLAQTVALGAARDDDGSQAYLLGPAIPATYDEATTQQQAVLVLLAAQHLLQKMTLTLSPPLPRQGQLWATAWGPLEITATYTEPLPGQGELDLWASLPAGGQLSCQAGENLLRAERETSGSVNLVVPGVQLDQAYAVDVWLKGGDVPLKLVIHLATAGD</sequence>
<proteinExistence type="predicted"/>
<dbReference type="eggNOG" id="ENOG502ZA4B">
    <property type="taxonomic scope" value="Bacteria"/>
</dbReference>
<gene>
    <name evidence="1" type="ORF">PROH_21280</name>
</gene>
<comment type="caution">
    <text evidence="1">The sequence shown here is derived from an EMBL/GenBank/DDBJ whole genome shotgun (WGS) entry which is preliminary data.</text>
</comment>